<comment type="caution">
    <text evidence="1">The sequence shown here is derived from an EMBL/GenBank/DDBJ whole genome shotgun (WGS) entry which is preliminary data.</text>
</comment>
<evidence type="ECO:0000313" key="1">
    <source>
        <dbReference type="EMBL" id="KAF9998387.1"/>
    </source>
</evidence>
<evidence type="ECO:0000313" key="2">
    <source>
        <dbReference type="Proteomes" id="UP000749646"/>
    </source>
</evidence>
<proteinExistence type="predicted"/>
<accession>A0A9P6MGD6</accession>
<organism evidence="1 2">
    <name type="scientific">Modicella reniformis</name>
    <dbReference type="NCBI Taxonomy" id="1440133"/>
    <lineage>
        <taxon>Eukaryota</taxon>
        <taxon>Fungi</taxon>
        <taxon>Fungi incertae sedis</taxon>
        <taxon>Mucoromycota</taxon>
        <taxon>Mortierellomycotina</taxon>
        <taxon>Mortierellomycetes</taxon>
        <taxon>Mortierellales</taxon>
        <taxon>Mortierellaceae</taxon>
        <taxon>Modicella</taxon>
    </lineage>
</organism>
<sequence length="73" mass="8543">MVDVDDYHGNFNSEAFDALFERLCERYIYHIKDRRPFYKKGPGARVMVSEFLSVVDGPIKEGTLRRVPDGFRD</sequence>
<name>A0A9P6MGD6_9FUNG</name>
<feature type="non-terminal residue" evidence="1">
    <location>
        <position position="73"/>
    </location>
</feature>
<dbReference type="AlphaFoldDB" id="A0A9P6MGD6"/>
<reference evidence="1" key="1">
    <citation type="journal article" date="2020" name="Fungal Divers.">
        <title>Resolving the Mortierellaceae phylogeny through synthesis of multi-gene phylogenetics and phylogenomics.</title>
        <authorList>
            <person name="Vandepol N."/>
            <person name="Liber J."/>
            <person name="Desiro A."/>
            <person name="Na H."/>
            <person name="Kennedy M."/>
            <person name="Barry K."/>
            <person name="Grigoriev I.V."/>
            <person name="Miller A.N."/>
            <person name="O'Donnell K."/>
            <person name="Stajich J.E."/>
            <person name="Bonito G."/>
        </authorList>
    </citation>
    <scope>NUCLEOTIDE SEQUENCE</scope>
    <source>
        <strain evidence="1">MES-2147</strain>
    </source>
</reference>
<dbReference type="EMBL" id="JAAAHW010000866">
    <property type="protein sequence ID" value="KAF9998387.1"/>
    <property type="molecule type" value="Genomic_DNA"/>
</dbReference>
<protein>
    <submittedName>
        <fullName evidence="1">Uncharacterized protein</fullName>
    </submittedName>
</protein>
<gene>
    <name evidence="1" type="ORF">BGZ65_006109</name>
</gene>
<dbReference type="Proteomes" id="UP000749646">
    <property type="component" value="Unassembled WGS sequence"/>
</dbReference>
<keyword evidence="2" id="KW-1185">Reference proteome</keyword>